<dbReference type="GeneID" id="94841406"/>
<reference evidence="1" key="1">
    <citation type="submission" date="2016-10" db="EMBL/GenBank/DDBJ databases">
        <authorList>
            <person name="Benchimol M."/>
            <person name="Almeida L.G."/>
            <person name="Vasconcelos A.T."/>
            <person name="Perreira-Neves A."/>
            <person name="Rosa I.A."/>
            <person name="Tasca T."/>
            <person name="Bogo M.R."/>
            <person name="de Souza W."/>
        </authorList>
    </citation>
    <scope>NUCLEOTIDE SEQUENCE [LARGE SCALE GENOMIC DNA]</scope>
    <source>
        <strain evidence="1">K</strain>
    </source>
</reference>
<evidence type="ECO:0000313" key="1">
    <source>
        <dbReference type="EMBL" id="OHT03320.1"/>
    </source>
</evidence>
<evidence type="ECO:0000313" key="2">
    <source>
        <dbReference type="Proteomes" id="UP000179807"/>
    </source>
</evidence>
<comment type="caution">
    <text evidence="1">The sequence shown here is derived from an EMBL/GenBank/DDBJ whole genome shotgun (WGS) entry which is preliminary data.</text>
</comment>
<dbReference type="OrthoDB" id="10692441at2759"/>
<dbReference type="VEuPathDB" id="TrichDB:TRFO_29296"/>
<dbReference type="Proteomes" id="UP000179807">
    <property type="component" value="Unassembled WGS sequence"/>
</dbReference>
<sequence>MLQLESLVQSPTGDLGQIVTNLRNLQCEHFGSDRKENEEYVRKLFALASKIDEKDPDYDRKLFYIYSHISVLHPNALLIPQISLKTDFGPLFKTITTLYTFRRKFNTNKSIFKQAFLSARDNYNRSPSNFYSRNILSFMTNMPKLLADSEAQEYNIALCELFSSLQPTALTDTAMSLCKEIFFTLFQLKIPLYPNTVNSILEFFKNGHLYPGPTLFYFFNSWNLLCSQKRIPQSEQQDQFDYFTSLLEKGMLTSGIDVFKLFHWNICFKYFGGLMAEKHQTRILSFINYKIRTLKRPDGLSPKSIQNDVFHNFLNKLTDNYKRKVSWMLLTFTQQLILTFSSHAKRMKRIKCVKVSSLFSEVVTKQKLTFKEQTRDKQDADKINKQLFSIIDIRISNNKDSIKKDFDLFEEVIKSIRILILYYADVFTIFMKLMQADEFSVPEFYLIQLIQEWFHFMIESTFRLTHLQQFLYNQFQTSEESLSPYYRKISDLSALQIKFQTYFKEIPPRYLNLIANVIMPVLIKSTRKHRISYFFIICFNKLTKDSPNFVRILLMRMHQYFMENLALLTSDKEEDAIFMNQWMMLMIKLKGIDPYLALLFRDSQRQVVNILCNGGRQIIHQSIVIDTIKTYVNFMLDGLTKEQIKTEQAPYHHRIRKGVIEDFYPSVQVDVSSFFINQTFDLTKTNFMTVAPILSLAVKSDEYKTRGRAVEMIIGFMEKEPSYDQYTELLHNFFNALKNESNIDLSKRIFRQIPKFARYFVTFSKYKIIFDSHTFSKNEILTLDFLIAVENNLKHNAFEAFNLYGLLLYVYTNSSFENISKEVLMKFLSLLTYLYRYENLRQLVNSLYVQIRDYFAEKDPVFFFLCLVFMSNISRSRNSEYVLQIIEDFVGIVDVDRLKPASDQIFAFVPILNNTISMIVGLTVLLKKSSELVLLNHIKSLIKLVTPDMKIPPLLNSILKLYLGNVSMEIKRDFLIFGFSNLGEIVDIYRPIIIKRIRKLGIQMNSDLAKFSTDTEVAPYQIAICLLCGFPQAINYPSNIEAIQKAFKQPSKDAKFADYIRSLIFTYAIFKAQCKTFIQNQSPLFKFMLHIIMGTIRYSQPIRAYSKKALLYLQRYTKEDEKVANIIEQWWSYIQKFQNTLLAPSDFTKFTFYHVMSKTMPEKINPHHFHILFEKVHEFSEMNELKQMESMQNFILVMKQLSLVTDKTIILNNLQVFLSSYGKLFHCQELAFKNLTYKYLLRILLRVPVETVSTLISINREMIEGAHLLLELIGKDTEIQKQIFVEITHVDYSRIHPQAYKMLPMIVKNLNDNRSDYLQNLFSSMLRNYEDGIKHFDNEYIILYSTAKALFVDTIKSPSFKAVQLSARIFLNADFVESKLYSKFKEMMKSLPKEFINGLLFYILSMDRSDPVIVEILLKQTIKCIIPISSSDNESLWNYLLSKLSDKDYILAVFSCIYILAKSDNIVRLLLKNLIMYFETLLTNQDVRYNLIAYKLSAVLIEKNLLPSSVHQKICEHLLAFPKFFDIPFSKYTSIIFSKVEKPFSKELIDSLISFVSEKIISPHRDFMKLPFIVSHFPNIEEILPFEIIPSILHILEGMSSPDFNILSNEMFYIIILRCIPYLKVRDETMAHFSKLSYNFINSALIKPGDVKAFPEQFFQFMLQKDHLYTPFPDELINNIGKFLPSSYLFGFVCFVVKFAPFSLVERCRDYIYNALQINNEQITFFLKFFVPGALKTKAMCKLFLPEIEKVIDQVKNNSDNLVATVVSYAPISMRLQLLDKYYIEKKQLSPKSYFLAAKDISPQHQEDFLRNAIRNNDFFTYFHHLIGSSKVSNSAKILLLKDMIKHADKYSYKYSLAVIEILKRDKIPDADKYILMLSIVISNIVDQHLRIILFDTCQKIIGMNSEIDRFIMLVETLKISLWNDKFLPFILFICMGETNKSLIAFSNVLSECTFYSQSFFNRIVENEKCPNLYNFYIKCLKHQNLHVVNNLTVAFQNMKIQMPDELNWKTLKSGILTDVDLSTFNNERILYPNRFSDYTFGKLLNDLQIDEVSLILNFLLGNFSNFPINSFSFPLIEKIYNNSVALRSQIERDIAEYSLFYRHNKLDDFKDPKIIELINLKTFQIKGAFTRFELERIVTLESLVLLQDNNQALKNLTIDNAVNSYFYSLIEKNEKKNLNPPIVNRSDDYMYLVLPPGLSHIFKNVSGYTKHGFIIATIRDIEIALNKGSNSPLAWASLMYHLFMNTPSAKMANNAINLLFDAIENAPSSQQKYEAATRIITILRICSIDTQTMSVVTEAVHKFTPSSAHYLKIWTSQLLHIAKNDEIRNQKREMIYDNSSMFTRLSLESPESIRRELNKYIPENTAQKTFNVLIAFHEFLTDLFDGNQVDLPKINSMTPIIFPNRIFGGVTVCILRIHDDIKKLSNDRYLISATTHFFQRNQFIVERVRKSNEVTSFSIALHLLNMSLKNSYAASYRNLNFMSRSAFEIGREFVIYPTQNELQPIEEFSHHLCKYSTEQYFLKRQLLIRSLISNQFLRHLFCLPHSETYLYSQDSYKVPVLMGDFHVHPLNSSEALDFDTRSENLKEVLGPTLEGEVMVSTAALAKGLVENVEMLRSVLEVLAFDSVDIPSTDSIKDVSYTIEERLIRFAAPDPKHARKEDFLEWTNELMCYVGKAERSEVIQMNNLSRNDSMNLSMNSNSLYSNSFSSGMNSNFGLGMDSSFNENLSDNINSNMNGNLGSNMGGNINTVIPQINIFGQSQPIASSYMDMQQQQSTFQLTPPVQPQIQTQQQQDDDMLQWF</sequence>
<keyword evidence="2" id="KW-1185">Reference proteome</keyword>
<protein>
    <submittedName>
        <fullName evidence="1">Uncharacterized protein</fullName>
    </submittedName>
</protein>
<dbReference type="RefSeq" id="XP_068356456.1">
    <property type="nucleotide sequence ID" value="XM_068506702.1"/>
</dbReference>
<proteinExistence type="predicted"/>
<accession>A0A1J4JXY8</accession>
<gene>
    <name evidence="1" type="ORF">TRFO_29296</name>
</gene>
<organism evidence="1 2">
    <name type="scientific">Tritrichomonas foetus</name>
    <dbReference type="NCBI Taxonomy" id="1144522"/>
    <lineage>
        <taxon>Eukaryota</taxon>
        <taxon>Metamonada</taxon>
        <taxon>Parabasalia</taxon>
        <taxon>Tritrichomonadida</taxon>
        <taxon>Tritrichomonadidae</taxon>
        <taxon>Tritrichomonas</taxon>
    </lineage>
</organism>
<name>A0A1J4JXY8_9EUKA</name>
<dbReference type="EMBL" id="MLAK01000831">
    <property type="protein sequence ID" value="OHT03320.1"/>
    <property type="molecule type" value="Genomic_DNA"/>
</dbReference>